<dbReference type="InterPro" id="IPR022038">
    <property type="entry name" value="Ig-like_bact"/>
</dbReference>
<reference evidence="4" key="1">
    <citation type="journal article" date="2021" name="PeerJ">
        <title>Extensive microbial diversity within the chicken gut microbiome revealed by metagenomics and culture.</title>
        <authorList>
            <person name="Gilroy R."/>
            <person name="Ravi A."/>
            <person name="Getino M."/>
            <person name="Pursley I."/>
            <person name="Horton D.L."/>
            <person name="Alikhan N.F."/>
            <person name="Baker D."/>
            <person name="Gharbi K."/>
            <person name="Hall N."/>
            <person name="Watson M."/>
            <person name="Adriaenssens E.M."/>
            <person name="Foster-Nyarko E."/>
            <person name="Jarju S."/>
            <person name="Secka A."/>
            <person name="Antonio M."/>
            <person name="Oren A."/>
            <person name="Chaudhuri R.R."/>
            <person name="La Ragione R."/>
            <person name="Hildebrand F."/>
            <person name="Pallen M.J."/>
        </authorList>
    </citation>
    <scope>NUCLEOTIDE SEQUENCE</scope>
    <source>
        <strain evidence="4">742</strain>
    </source>
</reference>
<sequence length="1059" mass="108663">MKFRRWLALLVTTALALTLLTGCGASLPHPSTWTIENGTLYVPYGARTLTREQVEQVGRPFTGVALPATLREIGEGAFEGNTQLQRVQFGTEQADSPVNSSTGWIDLTGSGVALAGLFWDGGLTIGERAFYNCGSLSQVTGWGSSVSIGAYSFRGTNIYGSTDLSNVVYIGEYAFEDCWGITGQVSLHKAAYIGENAFAGCTGITGGLDLSSATTIGAGAFSGCTGLSGKIVMDKVETIGANAFEGCTGVTSVQYSQKAEVAENAFSGVSAVINGTPVAGGGSSSGGSSGGGGGGSAPAVLTELTVDAGSARTEYFVGETFDPTGLTLTAHYSNGTTQPVNIDDVTWTPAGELTADTTKITLTYQDKTAEVPVTVQKVEIDELVVSEGPTKTVYFVGDTFSIAGLTLTATYNNNDTNTIAIESGDDAEAKGVTWSTNGNFNTAGEKTITVSYQGKSQTFTVTVKEPKVVSIALSGWPEDKTFVVGQSFDPTGLTLTATYDDPKKENDEITITSAEQAKQLGVGWTPQGALNISTTQVTLTYQGQTATVEVQVVPVAVSEIQVSQNPTKTSYVVGQSFDPAGMKLTVTKNDNSQETITITDSSDANQEGVSWEPEDGFTETGKQTVTISYEGKTTEIKVDVIARALVSISAAYDSPGKTYYEGDKFDPNGLTVTAHYNDGTSAQVTEGYTYSNEPLAAGQQTVTISYTYNGVTKTTSVSVTVKAKTITGLQAFINQIEEAKKGNPNADLCDVTIKLGPDYAPDSEVDVVSTFLSLLGGENSGIDSTNSTASGADGNLTGTLDCGGATVVLTGSSPLIKTINSGATLSNLNIRIESSNIKSSGKCGAAAEKNYGAITDCTVTVNGSSITATGATGYAGGIVGYNYSSGTITGCTVTMKGSRIDSEDCSGGIAGVNQGTITDCDVTAENNSSINAADGYAGGIAGDNQGDITGCTVTMNGGSITANDAVNYAGGIAGHNKRNITGCTVTMDGSSSITANGTNGCAGGIVGYSFSGSIQDCHGSGGSITADNGKAGDIAGDYTNRTTISSCTWNGAPDDGSNS</sequence>
<feature type="domain" description="Ig-like" evidence="2">
    <location>
        <begin position="565"/>
        <end position="640"/>
    </location>
</feature>
<evidence type="ECO:0000256" key="1">
    <source>
        <dbReference type="SAM" id="SignalP"/>
    </source>
</evidence>
<evidence type="ECO:0000259" key="2">
    <source>
        <dbReference type="Pfam" id="PF07523"/>
    </source>
</evidence>
<dbReference type="AlphaFoldDB" id="A0A9E2NQG7"/>
<feature type="domain" description="Ig-like" evidence="2">
    <location>
        <begin position="389"/>
        <end position="463"/>
    </location>
</feature>
<dbReference type="PROSITE" id="PS51257">
    <property type="entry name" value="PROKAR_LIPOPROTEIN"/>
    <property type="match status" value="1"/>
</dbReference>
<dbReference type="InterPro" id="IPR053139">
    <property type="entry name" value="Surface_bspA-like"/>
</dbReference>
<dbReference type="Pfam" id="PF13306">
    <property type="entry name" value="LRR_5"/>
    <property type="match status" value="2"/>
</dbReference>
<dbReference type="Proteomes" id="UP000824178">
    <property type="component" value="Unassembled WGS sequence"/>
</dbReference>
<dbReference type="EMBL" id="JAHLFH010000060">
    <property type="protein sequence ID" value="MBU3819355.1"/>
    <property type="molecule type" value="Genomic_DNA"/>
</dbReference>
<name>A0A9E2NQG7_9FIRM</name>
<accession>A0A9E2NQG7</accession>
<proteinExistence type="predicted"/>
<dbReference type="InterPro" id="IPR026906">
    <property type="entry name" value="LRR_5"/>
</dbReference>
<feature type="chain" id="PRO_5039637794" evidence="1">
    <location>
        <begin position="26"/>
        <end position="1059"/>
    </location>
</feature>
<dbReference type="PANTHER" id="PTHR45661">
    <property type="entry name" value="SURFACE ANTIGEN"/>
    <property type="match status" value="1"/>
</dbReference>
<dbReference type="Gene3D" id="2.60.40.3630">
    <property type="match status" value="5"/>
</dbReference>
<gene>
    <name evidence="4" type="ORF">H9864_03145</name>
</gene>
<feature type="domain" description="Ig-like" evidence="2">
    <location>
        <begin position="313"/>
        <end position="375"/>
    </location>
</feature>
<dbReference type="InterPro" id="IPR011493">
    <property type="entry name" value="GLUG"/>
</dbReference>
<keyword evidence="1" id="KW-0732">Signal</keyword>
<dbReference type="Pfam" id="PF07581">
    <property type="entry name" value="Glug"/>
    <property type="match status" value="1"/>
</dbReference>
<feature type="domain" description="GLUG" evidence="3">
    <location>
        <begin position="872"/>
        <end position="895"/>
    </location>
</feature>
<comment type="caution">
    <text evidence="4">The sequence shown here is derived from an EMBL/GenBank/DDBJ whole genome shotgun (WGS) entry which is preliminary data.</text>
</comment>
<evidence type="ECO:0000259" key="3">
    <source>
        <dbReference type="Pfam" id="PF07581"/>
    </source>
</evidence>
<feature type="domain" description="Ig-like" evidence="2">
    <location>
        <begin position="657"/>
        <end position="719"/>
    </location>
</feature>
<dbReference type="Gene3D" id="3.80.10.10">
    <property type="entry name" value="Ribonuclease Inhibitor"/>
    <property type="match status" value="1"/>
</dbReference>
<protein>
    <submittedName>
        <fullName evidence="4">Bacterial Ig-like domain-containing protein</fullName>
    </submittedName>
</protein>
<reference evidence="4" key="2">
    <citation type="submission" date="2021-04" db="EMBL/GenBank/DDBJ databases">
        <authorList>
            <person name="Gilroy R."/>
        </authorList>
    </citation>
    <scope>NUCLEOTIDE SEQUENCE</scope>
    <source>
        <strain evidence="4">742</strain>
    </source>
</reference>
<dbReference type="Pfam" id="PF07523">
    <property type="entry name" value="Big_3"/>
    <property type="match status" value="4"/>
</dbReference>
<evidence type="ECO:0000313" key="4">
    <source>
        <dbReference type="EMBL" id="MBU3819355.1"/>
    </source>
</evidence>
<evidence type="ECO:0000313" key="5">
    <source>
        <dbReference type="Proteomes" id="UP000824178"/>
    </source>
</evidence>
<dbReference type="PANTHER" id="PTHR45661:SF3">
    <property type="entry name" value="IG-LIKE DOMAIN-CONTAINING PROTEIN"/>
    <property type="match status" value="1"/>
</dbReference>
<feature type="signal peptide" evidence="1">
    <location>
        <begin position="1"/>
        <end position="25"/>
    </location>
</feature>
<dbReference type="Gene3D" id="2.160.20.110">
    <property type="match status" value="1"/>
</dbReference>
<organism evidence="4 5">
    <name type="scientific">Candidatus Faecalibacterium intestinavium</name>
    <dbReference type="NCBI Taxonomy" id="2838580"/>
    <lineage>
        <taxon>Bacteria</taxon>
        <taxon>Bacillati</taxon>
        <taxon>Bacillota</taxon>
        <taxon>Clostridia</taxon>
        <taxon>Eubacteriales</taxon>
        <taxon>Oscillospiraceae</taxon>
        <taxon>Faecalibacterium</taxon>
    </lineage>
</organism>
<dbReference type="InterPro" id="IPR032675">
    <property type="entry name" value="LRR_dom_sf"/>
</dbReference>